<organism evidence="3 4">
    <name type="scientific">Methylomonas methanica</name>
    <dbReference type="NCBI Taxonomy" id="421"/>
    <lineage>
        <taxon>Bacteria</taxon>
        <taxon>Pseudomonadati</taxon>
        <taxon>Pseudomonadota</taxon>
        <taxon>Gammaproteobacteria</taxon>
        <taxon>Methylococcales</taxon>
        <taxon>Methylococcaceae</taxon>
        <taxon>Methylomonas</taxon>
    </lineage>
</organism>
<feature type="domain" description="UspA" evidence="2">
    <location>
        <begin position="8"/>
        <end position="161"/>
    </location>
</feature>
<dbReference type="CDD" id="cd00293">
    <property type="entry name" value="USP-like"/>
    <property type="match status" value="2"/>
</dbReference>
<dbReference type="PRINTS" id="PR01438">
    <property type="entry name" value="UNVRSLSTRESS"/>
</dbReference>
<dbReference type="InterPro" id="IPR006015">
    <property type="entry name" value="Universal_stress_UspA"/>
</dbReference>
<dbReference type="OrthoDB" id="9804721at2"/>
<dbReference type="Gene3D" id="3.40.50.12370">
    <property type="match status" value="1"/>
</dbReference>
<proteinExistence type="inferred from homology"/>
<dbReference type="RefSeq" id="WP_064009552.1">
    <property type="nucleotide sequence ID" value="NZ_LUUG01000091.1"/>
</dbReference>
<comment type="similarity">
    <text evidence="1">Belongs to the universal stress protein A family.</text>
</comment>
<evidence type="ECO:0000313" key="3">
    <source>
        <dbReference type="EMBL" id="OAI01331.1"/>
    </source>
</evidence>
<dbReference type="PANTHER" id="PTHR46268">
    <property type="entry name" value="STRESS RESPONSE PROTEIN NHAX"/>
    <property type="match status" value="1"/>
</dbReference>
<dbReference type="PANTHER" id="PTHR46268:SF6">
    <property type="entry name" value="UNIVERSAL STRESS PROTEIN UP12"/>
    <property type="match status" value="1"/>
</dbReference>
<dbReference type="Proteomes" id="UP000078090">
    <property type="component" value="Unassembled WGS sequence"/>
</dbReference>
<evidence type="ECO:0000256" key="1">
    <source>
        <dbReference type="ARBA" id="ARBA00008791"/>
    </source>
</evidence>
<name>A0A177M6R7_METMH</name>
<dbReference type="EMBL" id="LUUG01000091">
    <property type="protein sequence ID" value="OAI01331.1"/>
    <property type="molecule type" value="Genomic_DNA"/>
</dbReference>
<protein>
    <submittedName>
        <fullName evidence="3">Universal stress protein UspA</fullName>
    </submittedName>
</protein>
<dbReference type="Pfam" id="PF00582">
    <property type="entry name" value="Usp"/>
    <property type="match status" value="2"/>
</dbReference>
<dbReference type="InterPro" id="IPR006016">
    <property type="entry name" value="UspA"/>
</dbReference>
<sequence>MSSSQNLVLAGIDGSSLTNAVCDYAAWIAQKVDAPLKLLHSIDHHPEATDHSDLTGNIGVDSRDHLMDQLTQLEQQRSKLRLQQGKQLLQAARERVMQAGALDPITNQRHGSLVESLIELENDLRVLVIGVRGKVHDNQPDKIGAKLESIIRSLHKPILVVNAEFKAPERIMLAYDGSQAAEKALDMVANSPLYKGLVCHLVCVSKDEGRGQLLEMAANKLQLAGGIEVIAKKLIGIPEQVLSEYQGQKGIDMTVMGAFGHTRIHDWLLGSFTVKMLTNSRSPLLLLR</sequence>
<feature type="domain" description="UspA" evidence="2">
    <location>
        <begin position="216"/>
        <end position="288"/>
    </location>
</feature>
<accession>A0A177M6R7</accession>
<gene>
    <name evidence="3" type="ORF">A1332_17865</name>
</gene>
<reference evidence="4" key="1">
    <citation type="submission" date="2016-03" db="EMBL/GenBank/DDBJ databases">
        <authorList>
            <person name="Heylen K."/>
            <person name="De Vos P."/>
            <person name="Vekeman B."/>
        </authorList>
    </citation>
    <scope>NUCLEOTIDE SEQUENCE [LARGE SCALE GENOMIC DNA]</scope>
    <source>
        <strain evidence="4">R-45363</strain>
    </source>
</reference>
<evidence type="ECO:0000259" key="2">
    <source>
        <dbReference type="Pfam" id="PF00582"/>
    </source>
</evidence>
<comment type="caution">
    <text evidence="3">The sequence shown here is derived from an EMBL/GenBank/DDBJ whole genome shotgun (WGS) entry which is preliminary data.</text>
</comment>
<dbReference type="SUPFAM" id="SSF52402">
    <property type="entry name" value="Adenine nucleotide alpha hydrolases-like"/>
    <property type="match status" value="2"/>
</dbReference>
<dbReference type="AlphaFoldDB" id="A0A177M6R7"/>
<evidence type="ECO:0000313" key="4">
    <source>
        <dbReference type="Proteomes" id="UP000078090"/>
    </source>
</evidence>